<name>A0A2M7EAG0_9BACT</name>
<protein>
    <submittedName>
        <fullName evidence="1">Serine O-acetyltransferase</fullName>
    </submittedName>
</protein>
<accession>A0A2M7EAG0</accession>
<comment type="caution">
    <text evidence="1">The sequence shown here is derived from an EMBL/GenBank/DDBJ whole genome shotgun (WGS) entry which is preliminary data.</text>
</comment>
<reference evidence="2" key="1">
    <citation type="submission" date="2017-09" db="EMBL/GenBank/DDBJ databases">
        <title>Depth-based differentiation of microbial function through sediment-hosted aquifers and enrichment of novel symbionts in the deep terrestrial subsurface.</title>
        <authorList>
            <person name="Probst A.J."/>
            <person name="Ladd B."/>
            <person name="Jarett J.K."/>
            <person name="Geller-Mcgrath D.E."/>
            <person name="Sieber C.M.K."/>
            <person name="Emerson J.B."/>
            <person name="Anantharaman K."/>
            <person name="Thomas B.C."/>
            <person name="Malmstrom R."/>
            <person name="Stieglmeier M."/>
            <person name="Klingl A."/>
            <person name="Woyke T."/>
            <person name="Ryan C.M."/>
            <person name="Banfield J.F."/>
        </authorList>
    </citation>
    <scope>NUCLEOTIDE SEQUENCE [LARGE SCALE GENOMIC DNA]</scope>
</reference>
<dbReference type="Proteomes" id="UP000228886">
    <property type="component" value="Unassembled WGS sequence"/>
</dbReference>
<sequence>LEWGKLPDPVADALKRIVETQEKLEERIKKLESLKE</sequence>
<evidence type="ECO:0000313" key="2">
    <source>
        <dbReference type="Proteomes" id="UP000228886"/>
    </source>
</evidence>
<organism evidence="1 2">
    <name type="scientific">bacterium (Candidatus Ratteibacteria) CG01_land_8_20_14_3_00_40_19</name>
    <dbReference type="NCBI Taxonomy" id="2014290"/>
    <lineage>
        <taxon>Bacteria</taxon>
        <taxon>Candidatus Ratteibacteria</taxon>
    </lineage>
</organism>
<proteinExistence type="predicted"/>
<dbReference type="GO" id="GO:0016740">
    <property type="term" value="F:transferase activity"/>
    <property type="evidence" value="ECO:0007669"/>
    <property type="project" value="UniProtKB-KW"/>
</dbReference>
<evidence type="ECO:0000313" key="1">
    <source>
        <dbReference type="EMBL" id="PIV64740.1"/>
    </source>
</evidence>
<dbReference type="AlphaFoldDB" id="A0A2M7EAG0"/>
<keyword evidence="1" id="KW-0808">Transferase</keyword>
<dbReference type="EMBL" id="PETL01000033">
    <property type="protein sequence ID" value="PIV64740.1"/>
    <property type="molecule type" value="Genomic_DNA"/>
</dbReference>
<feature type="non-terminal residue" evidence="1">
    <location>
        <position position="1"/>
    </location>
</feature>
<gene>
    <name evidence="1" type="ORF">COS11_00590</name>
</gene>